<dbReference type="Proteomes" id="UP000030669">
    <property type="component" value="Unassembled WGS sequence"/>
</dbReference>
<dbReference type="GeneID" id="19309380"/>
<dbReference type="InterPro" id="IPR051000">
    <property type="entry name" value="Homeobox_DNA-bind_prot"/>
</dbReference>
<evidence type="ECO:0000256" key="3">
    <source>
        <dbReference type="ARBA" id="ARBA00023242"/>
    </source>
</evidence>
<dbReference type="PROSITE" id="PS50071">
    <property type="entry name" value="HOMEOBOX_2"/>
    <property type="match status" value="1"/>
</dbReference>
<feature type="compositionally biased region" description="Low complexity" evidence="6">
    <location>
        <begin position="207"/>
        <end position="234"/>
    </location>
</feature>
<dbReference type="PROSITE" id="PS00027">
    <property type="entry name" value="HOMEOBOX_1"/>
    <property type="match status" value="1"/>
</dbReference>
<dbReference type="EMBL" id="KB469299">
    <property type="protein sequence ID" value="EPQ57328.1"/>
    <property type="molecule type" value="Genomic_DNA"/>
</dbReference>
<feature type="compositionally biased region" description="Low complexity" evidence="6">
    <location>
        <begin position="333"/>
        <end position="354"/>
    </location>
</feature>
<dbReference type="OrthoDB" id="6159439at2759"/>
<keyword evidence="3 4" id="KW-0539">Nucleus</keyword>
<dbReference type="PANTHER" id="PTHR24324:SF9">
    <property type="entry name" value="HOMEOBOX DOMAIN-CONTAINING PROTEIN"/>
    <property type="match status" value="1"/>
</dbReference>
<feature type="compositionally biased region" description="Polar residues" evidence="6">
    <location>
        <begin position="424"/>
        <end position="433"/>
    </location>
</feature>
<proteinExistence type="predicted"/>
<dbReference type="GO" id="GO:0005634">
    <property type="term" value="C:nucleus"/>
    <property type="evidence" value="ECO:0007669"/>
    <property type="project" value="UniProtKB-SubCell"/>
</dbReference>
<keyword evidence="2 4" id="KW-0371">Homeobox</keyword>
<evidence type="ECO:0000256" key="2">
    <source>
        <dbReference type="ARBA" id="ARBA00023155"/>
    </source>
</evidence>
<keyword evidence="9" id="KW-1185">Reference proteome</keyword>
<evidence type="ECO:0000259" key="7">
    <source>
        <dbReference type="PROSITE" id="PS50071"/>
    </source>
</evidence>
<feature type="region of interest" description="Disordered" evidence="6">
    <location>
        <begin position="153"/>
        <end position="257"/>
    </location>
</feature>
<dbReference type="PANTHER" id="PTHR24324">
    <property type="entry name" value="HOMEOBOX PROTEIN HHEX"/>
    <property type="match status" value="1"/>
</dbReference>
<dbReference type="eggNOG" id="KOG0490">
    <property type="taxonomic scope" value="Eukaryota"/>
</dbReference>
<comment type="subcellular location">
    <subcellularLocation>
        <location evidence="4 5">Nucleus</location>
    </subcellularLocation>
</comment>
<evidence type="ECO:0000313" key="8">
    <source>
        <dbReference type="EMBL" id="EPQ57328.1"/>
    </source>
</evidence>
<dbReference type="Pfam" id="PF00046">
    <property type="entry name" value="Homeodomain"/>
    <property type="match status" value="1"/>
</dbReference>
<evidence type="ECO:0000256" key="6">
    <source>
        <dbReference type="SAM" id="MobiDB-lite"/>
    </source>
</evidence>
<feature type="compositionally biased region" description="Basic and acidic residues" evidence="6">
    <location>
        <begin position="153"/>
        <end position="169"/>
    </location>
</feature>
<feature type="compositionally biased region" description="Polar residues" evidence="6">
    <location>
        <begin position="235"/>
        <end position="251"/>
    </location>
</feature>
<feature type="region of interest" description="Disordered" evidence="6">
    <location>
        <begin position="459"/>
        <end position="478"/>
    </location>
</feature>
<evidence type="ECO:0000256" key="1">
    <source>
        <dbReference type="ARBA" id="ARBA00023125"/>
    </source>
</evidence>
<evidence type="ECO:0000256" key="4">
    <source>
        <dbReference type="PROSITE-ProRule" id="PRU00108"/>
    </source>
</evidence>
<feature type="compositionally biased region" description="Basic and acidic residues" evidence="6">
    <location>
        <begin position="1"/>
        <end position="12"/>
    </location>
</feature>
<accession>S7QD60</accession>
<feature type="region of interest" description="Disordered" evidence="6">
    <location>
        <begin position="406"/>
        <end position="447"/>
    </location>
</feature>
<dbReference type="InterPro" id="IPR017970">
    <property type="entry name" value="Homeobox_CS"/>
</dbReference>
<gene>
    <name evidence="8" type="ORF">GLOTRDRAFT_92391</name>
</gene>
<dbReference type="InterPro" id="IPR001356">
    <property type="entry name" value="HD"/>
</dbReference>
<dbReference type="GO" id="GO:0000981">
    <property type="term" value="F:DNA-binding transcription factor activity, RNA polymerase II-specific"/>
    <property type="evidence" value="ECO:0007669"/>
    <property type="project" value="InterPro"/>
</dbReference>
<protein>
    <submittedName>
        <fullName evidence="8">Homeobox-domain-containing protein</fullName>
    </submittedName>
</protein>
<evidence type="ECO:0000313" key="9">
    <source>
        <dbReference type="Proteomes" id="UP000030669"/>
    </source>
</evidence>
<dbReference type="CDD" id="cd00086">
    <property type="entry name" value="homeodomain"/>
    <property type="match status" value="1"/>
</dbReference>
<dbReference type="AlphaFoldDB" id="S7QD60"/>
<keyword evidence="1 4" id="KW-0238">DNA-binding</keyword>
<reference evidence="8 9" key="1">
    <citation type="journal article" date="2012" name="Science">
        <title>The Paleozoic origin of enzymatic lignin decomposition reconstructed from 31 fungal genomes.</title>
        <authorList>
            <person name="Floudas D."/>
            <person name="Binder M."/>
            <person name="Riley R."/>
            <person name="Barry K."/>
            <person name="Blanchette R.A."/>
            <person name="Henrissat B."/>
            <person name="Martinez A.T."/>
            <person name="Otillar R."/>
            <person name="Spatafora J.W."/>
            <person name="Yadav J.S."/>
            <person name="Aerts A."/>
            <person name="Benoit I."/>
            <person name="Boyd A."/>
            <person name="Carlson A."/>
            <person name="Copeland A."/>
            <person name="Coutinho P.M."/>
            <person name="de Vries R.P."/>
            <person name="Ferreira P."/>
            <person name="Findley K."/>
            <person name="Foster B."/>
            <person name="Gaskell J."/>
            <person name="Glotzer D."/>
            <person name="Gorecki P."/>
            <person name="Heitman J."/>
            <person name="Hesse C."/>
            <person name="Hori C."/>
            <person name="Igarashi K."/>
            <person name="Jurgens J.A."/>
            <person name="Kallen N."/>
            <person name="Kersten P."/>
            <person name="Kohler A."/>
            <person name="Kuees U."/>
            <person name="Kumar T.K.A."/>
            <person name="Kuo A."/>
            <person name="LaButti K."/>
            <person name="Larrondo L.F."/>
            <person name="Lindquist E."/>
            <person name="Ling A."/>
            <person name="Lombard V."/>
            <person name="Lucas S."/>
            <person name="Lundell T."/>
            <person name="Martin R."/>
            <person name="McLaughlin D.J."/>
            <person name="Morgenstern I."/>
            <person name="Morin E."/>
            <person name="Murat C."/>
            <person name="Nagy L.G."/>
            <person name="Nolan M."/>
            <person name="Ohm R.A."/>
            <person name="Patyshakuliyeva A."/>
            <person name="Rokas A."/>
            <person name="Ruiz-Duenas F.J."/>
            <person name="Sabat G."/>
            <person name="Salamov A."/>
            <person name="Samejima M."/>
            <person name="Schmutz J."/>
            <person name="Slot J.C."/>
            <person name="St John F."/>
            <person name="Stenlid J."/>
            <person name="Sun H."/>
            <person name="Sun S."/>
            <person name="Syed K."/>
            <person name="Tsang A."/>
            <person name="Wiebenga A."/>
            <person name="Young D."/>
            <person name="Pisabarro A."/>
            <person name="Eastwood D.C."/>
            <person name="Martin F."/>
            <person name="Cullen D."/>
            <person name="Grigoriev I.V."/>
            <person name="Hibbett D.S."/>
        </authorList>
    </citation>
    <scope>NUCLEOTIDE SEQUENCE [LARGE SCALE GENOMIC DNA]</scope>
    <source>
        <strain evidence="8 9">ATCC 11539</strain>
    </source>
</reference>
<dbReference type="STRING" id="670483.S7QD60"/>
<feature type="region of interest" description="Disordered" evidence="6">
    <location>
        <begin position="1"/>
        <end position="24"/>
    </location>
</feature>
<dbReference type="SMART" id="SM00389">
    <property type="entry name" value="HOX"/>
    <property type="match status" value="1"/>
</dbReference>
<dbReference type="GO" id="GO:0000978">
    <property type="term" value="F:RNA polymerase II cis-regulatory region sequence-specific DNA binding"/>
    <property type="evidence" value="ECO:0007669"/>
    <property type="project" value="TreeGrafter"/>
</dbReference>
<feature type="compositionally biased region" description="Polar residues" evidence="6">
    <location>
        <begin position="467"/>
        <end position="478"/>
    </location>
</feature>
<dbReference type="HOGENOM" id="CLU_538672_0_0_1"/>
<dbReference type="Gene3D" id="1.10.10.60">
    <property type="entry name" value="Homeodomain-like"/>
    <property type="match status" value="1"/>
</dbReference>
<feature type="domain" description="Homeobox" evidence="7">
    <location>
        <begin position="95"/>
        <end position="155"/>
    </location>
</feature>
<sequence length="506" mass="54367">MDNHFPSDDHFHPHLPNHGIPSDQHALYRIPSSQSMGPAASPGQATSLYPAPVMQQRRPSMEQDMYASSCIPPSCLPPGTDPTSVDFRTFYPYVPNEVKHRRRTSRQQLKVLEATFKDQTKPNGVLRKRLAQELHMTPRSVQVWFQNRRAKEKTLANKKSDAKGNKGKPDNSPIPEDMPSPSHSSASDLRTMSERTESPEIVEVKGPVSAPEMSSPEPASESPAARPIAPRLPLQSHSSPAFSTIPENSGSIHCRHPMLSDNELQNFRRGSLPTIVYRNLPGPSDESLAKRRSSVDARAPPISNFPPDYNESTDLKAYSFPSSARKEGDSVDDSSSSYDQSISPRGSISSVADSESSVTSAWYSDVGSVGCGSVEYPHGFHPDSRRESCASGILVAFSGLDVGGSPSAATFSPPDGQAVDASASPHQPDQDSAGSPRMEEPAQSIPISTSSELAHAFAVKQEEFPKTHTSGSDGGFMNSSLGTGMVAEDTKVGPAGGCPSLVGFVF</sequence>
<dbReference type="SUPFAM" id="SSF46689">
    <property type="entry name" value="Homeodomain-like"/>
    <property type="match status" value="1"/>
</dbReference>
<feature type="compositionally biased region" description="Polar residues" evidence="6">
    <location>
        <begin position="181"/>
        <end position="190"/>
    </location>
</feature>
<dbReference type="InterPro" id="IPR009057">
    <property type="entry name" value="Homeodomain-like_sf"/>
</dbReference>
<feature type="region of interest" description="Disordered" evidence="6">
    <location>
        <begin position="278"/>
        <end position="354"/>
    </location>
</feature>
<organism evidence="8 9">
    <name type="scientific">Gloeophyllum trabeum (strain ATCC 11539 / FP-39264 / Madison 617)</name>
    <name type="common">Brown rot fungus</name>
    <dbReference type="NCBI Taxonomy" id="670483"/>
    <lineage>
        <taxon>Eukaryota</taxon>
        <taxon>Fungi</taxon>
        <taxon>Dikarya</taxon>
        <taxon>Basidiomycota</taxon>
        <taxon>Agaricomycotina</taxon>
        <taxon>Agaricomycetes</taxon>
        <taxon>Gloeophyllales</taxon>
        <taxon>Gloeophyllaceae</taxon>
        <taxon>Gloeophyllum</taxon>
    </lineage>
</organism>
<evidence type="ECO:0000256" key="5">
    <source>
        <dbReference type="RuleBase" id="RU000682"/>
    </source>
</evidence>
<name>S7QD60_GLOTA</name>
<dbReference type="GO" id="GO:0030154">
    <property type="term" value="P:cell differentiation"/>
    <property type="evidence" value="ECO:0007669"/>
    <property type="project" value="TreeGrafter"/>
</dbReference>
<dbReference type="RefSeq" id="XP_007864444.1">
    <property type="nucleotide sequence ID" value="XM_007866253.1"/>
</dbReference>
<dbReference type="KEGG" id="gtr:GLOTRDRAFT_92391"/>
<feature type="DNA-binding region" description="Homeobox" evidence="4">
    <location>
        <begin position="97"/>
        <end position="156"/>
    </location>
</feature>